<dbReference type="Pfam" id="PF17425">
    <property type="entry name" value="Arylsulfotran_N"/>
    <property type="match status" value="1"/>
</dbReference>
<organism evidence="3 4">
    <name type="scientific">Alkalibacter saccharofermentans DSM 14828</name>
    <dbReference type="NCBI Taxonomy" id="1120975"/>
    <lineage>
        <taxon>Bacteria</taxon>
        <taxon>Bacillati</taxon>
        <taxon>Bacillota</taxon>
        <taxon>Clostridia</taxon>
        <taxon>Eubacteriales</taxon>
        <taxon>Eubacteriaceae</taxon>
        <taxon>Alkalibacter</taxon>
    </lineage>
</organism>
<sequence>MNKKLIFLLISIAAIIFLTSCSNETELSSENDDYYEDWKMHDEIIKNNRSIYSNIEKDLERRAHTIDDPLVIKNPYGLVPLSAIVAFTTDYEASVKITVKGDTQNDTFTYESPMDKVHIIPIIGLYPSRENVVEINLMVDDNSVDSNQITIATDSLPDELLDAVSSTYSREDPVKDFTVVSGGLYRNPYAFDSSGNIRWYIEVETDPHGYFPLSDDRFAIIAGYSMIDTETRQYAPYIFEMDFLGRLYKSYLVEKGAHHEVAEKKPNGNLLVLANSLEGHVEDTIIEIDRNTGEIIKELNFGDIINDTPYNKAYDWAHINSLSYNAVDDTMVLSPRDVSSAVKINWSNGDLIWILSDPAIWADTEYIDYVLKPIGDIIWHYEQHSVFEEKNIDSRQNELNLFMFDNHVIRNDLVDIEITEDAGRSAVVHYSIDESNKTVRQVRRYPNSLAFITSNYNLYIANNRIIANHGSLRESIEDPITSMWGEIYEYNYSTGELVRSYWLKYGFYRAYSHDISDVILK</sequence>
<evidence type="ECO:0000256" key="1">
    <source>
        <dbReference type="SAM" id="SignalP"/>
    </source>
</evidence>
<protein>
    <submittedName>
        <fullName evidence="3">Arylsulfotransferase (ASST)</fullName>
    </submittedName>
</protein>
<dbReference type="GO" id="GO:0004062">
    <property type="term" value="F:aryl sulfotransferase activity"/>
    <property type="evidence" value="ECO:0007669"/>
    <property type="project" value="InterPro"/>
</dbReference>
<accession>A0A1M4XRV2</accession>
<dbReference type="Proteomes" id="UP000184251">
    <property type="component" value="Unassembled WGS sequence"/>
</dbReference>
<dbReference type="InterPro" id="IPR038477">
    <property type="entry name" value="ASST_N_sf"/>
</dbReference>
<dbReference type="InterPro" id="IPR010262">
    <property type="entry name" value="Arylsulfotransferase_bact"/>
</dbReference>
<dbReference type="STRING" id="1120975.SAMN02746064_01592"/>
<feature type="chain" id="PRO_5038522448" evidence="1">
    <location>
        <begin position="25"/>
        <end position="521"/>
    </location>
</feature>
<dbReference type="InterPro" id="IPR035391">
    <property type="entry name" value="Arylsulfotran_N"/>
</dbReference>
<proteinExistence type="predicted"/>
<reference evidence="3 4" key="1">
    <citation type="submission" date="2016-11" db="EMBL/GenBank/DDBJ databases">
        <authorList>
            <person name="Jaros S."/>
            <person name="Januszkiewicz K."/>
            <person name="Wedrychowicz H."/>
        </authorList>
    </citation>
    <scope>NUCLEOTIDE SEQUENCE [LARGE SCALE GENOMIC DNA]</scope>
    <source>
        <strain evidence="3 4">DSM 14828</strain>
    </source>
</reference>
<dbReference type="Gene3D" id="2.60.40.3100">
    <property type="entry name" value="Arylsulphate sulphotransferase monomer, N-terminal domain"/>
    <property type="match status" value="1"/>
</dbReference>
<dbReference type="InterPro" id="IPR053143">
    <property type="entry name" value="Arylsulfate_ST"/>
</dbReference>
<dbReference type="PANTHER" id="PTHR35340:SF10">
    <property type="entry name" value="CYTOPLASMIC PROTEIN"/>
    <property type="match status" value="1"/>
</dbReference>
<dbReference type="InterPro" id="IPR011047">
    <property type="entry name" value="Quinoprotein_ADH-like_sf"/>
</dbReference>
<dbReference type="RefSeq" id="WP_073270847.1">
    <property type="nucleotide sequence ID" value="NZ_FQTU01000010.1"/>
</dbReference>
<dbReference type="PANTHER" id="PTHR35340">
    <property type="entry name" value="PQQ ENZYME REPEAT PROTEIN-RELATED"/>
    <property type="match status" value="1"/>
</dbReference>
<dbReference type="PROSITE" id="PS51257">
    <property type="entry name" value="PROKAR_LIPOPROTEIN"/>
    <property type="match status" value="1"/>
</dbReference>
<dbReference type="AlphaFoldDB" id="A0A1M4XRV2"/>
<evidence type="ECO:0000313" key="4">
    <source>
        <dbReference type="Proteomes" id="UP000184251"/>
    </source>
</evidence>
<keyword evidence="3" id="KW-0808">Transferase</keyword>
<gene>
    <name evidence="3" type="ORF">SAMN02746064_01592</name>
</gene>
<evidence type="ECO:0000313" key="3">
    <source>
        <dbReference type="EMBL" id="SHE96219.1"/>
    </source>
</evidence>
<dbReference type="Pfam" id="PF05935">
    <property type="entry name" value="Arylsulfotrans"/>
    <property type="match status" value="1"/>
</dbReference>
<dbReference type="SUPFAM" id="SSF50998">
    <property type="entry name" value="Quinoprotein alcohol dehydrogenase-like"/>
    <property type="match status" value="1"/>
</dbReference>
<feature type="signal peptide" evidence="1">
    <location>
        <begin position="1"/>
        <end position="24"/>
    </location>
</feature>
<keyword evidence="1" id="KW-0732">Signal</keyword>
<dbReference type="OrthoDB" id="2034339at2"/>
<keyword evidence="4" id="KW-1185">Reference proteome</keyword>
<name>A0A1M4XRV2_9FIRM</name>
<dbReference type="EMBL" id="FQTU01000010">
    <property type="protein sequence ID" value="SHE96219.1"/>
    <property type="molecule type" value="Genomic_DNA"/>
</dbReference>
<feature type="domain" description="Arylsulfotransferase N-terminal" evidence="2">
    <location>
        <begin position="70"/>
        <end position="153"/>
    </location>
</feature>
<evidence type="ECO:0000259" key="2">
    <source>
        <dbReference type="Pfam" id="PF17425"/>
    </source>
</evidence>